<proteinExistence type="predicted"/>
<organism evidence="1 2">
    <name type="scientific">Pseudarcicella hirudinis</name>
    <dbReference type="NCBI Taxonomy" id="1079859"/>
    <lineage>
        <taxon>Bacteria</taxon>
        <taxon>Pseudomonadati</taxon>
        <taxon>Bacteroidota</taxon>
        <taxon>Cytophagia</taxon>
        <taxon>Cytophagales</taxon>
        <taxon>Flectobacillaceae</taxon>
        <taxon>Pseudarcicella</taxon>
    </lineage>
</organism>
<evidence type="ECO:0000313" key="1">
    <source>
        <dbReference type="EMBL" id="SFP05115.1"/>
    </source>
</evidence>
<protein>
    <submittedName>
        <fullName evidence="1">Uncharacterized protein</fullName>
    </submittedName>
</protein>
<dbReference type="AlphaFoldDB" id="A0A1I5M6H0"/>
<gene>
    <name evidence="1" type="ORF">SAMN04515674_101154</name>
</gene>
<accession>A0A1I5M6H0</accession>
<keyword evidence="2" id="KW-1185">Reference proteome</keyword>
<dbReference type="Proteomes" id="UP000199306">
    <property type="component" value="Unassembled WGS sequence"/>
</dbReference>
<name>A0A1I5M6H0_9BACT</name>
<sequence>MPGIFNKKENMKENLLLQQVIQAYQGTDSVVRRKAIDKFKAEFTHKLTKYAKDQFGNDEVSSAVNKSFEDFLLTVIGCNYIPDEVFKSLKDFLLIDYYEEKLYNDFKVFLSHKDRTLLSTERKLRKVNQALLNFLSEKHLRNELSETPEEEPFALAKLSHDWINEFTFNIYLYKILSGERNLKHNRTRKLKNIVTDSFAVFMLRFSQNKNSRTRIEGEIGFNVRLQLGRFEKEMKTIDTFPDIFSRSLEILLNKLKESDTVLKTTIIQFWLGILRNQLKEGKKEINPNKSKVNIDDEIDYSGRQNLREEIFAFIQEGLEAIKDVHGGKAMKLLLTGRPGRFTIIVMAATFDNIPDWLKKSPDPDYGNKASEAQQRQDCKKALVQWMNLQVDDPESNWYGNRGRNLIDFICKKPGKK</sequence>
<reference evidence="1 2" key="1">
    <citation type="submission" date="2016-10" db="EMBL/GenBank/DDBJ databases">
        <authorList>
            <person name="de Groot N.N."/>
        </authorList>
    </citation>
    <scope>NUCLEOTIDE SEQUENCE [LARGE SCALE GENOMIC DNA]</scope>
    <source>
        <strain evidence="2">E92,LMG 26720,CCM 7988</strain>
    </source>
</reference>
<dbReference type="STRING" id="1079859.SAMN04515674_101154"/>
<dbReference type="EMBL" id="FOXH01000001">
    <property type="protein sequence ID" value="SFP05115.1"/>
    <property type="molecule type" value="Genomic_DNA"/>
</dbReference>
<evidence type="ECO:0000313" key="2">
    <source>
        <dbReference type="Proteomes" id="UP000199306"/>
    </source>
</evidence>